<dbReference type="EMBL" id="MT143883">
    <property type="protein sequence ID" value="QJB04483.1"/>
    <property type="molecule type" value="Genomic_DNA"/>
</dbReference>
<evidence type="ECO:0000313" key="1">
    <source>
        <dbReference type="EMBL" id="QJA43436.1"/>
    </source>
</evidence>
<protein>
    <submittedName>
        <fullName evidence="1">Uncharacterized protein</fullName>
    </submittedName>
</protein>
<reference evidence="1" key="1">
    <citation type="submission" date="2020-03" db="EMBL/GenBank/DDBJ databases">
        <title>The deep terrestrial virosphere.</title>
        <authorList>
            <person name="Holmfeldt K."/>
            <person name="Nilsson E."/>
            <person name="Simone D."/>
            <person name="Lopez-Fernandez M."/>
            <person name="Wu X."/>
            <person name="de Brujin I."/>
            <person name="Lundin D."/>
            <person name="Andersson A."/>
            <person name="Bertilsson S."/>
            <person name="Dopson M."/>
        </authorList>
    </citation>
    <scope>NUCLEOTIDE SEQUENCE</scope>
    <source>
        <strain evidence="1">MM171A00097</strain>
        <strain evidence="2">MM171B00243</strain>
    </source>
</reference>
<organism evidence="1">
    <name type="scientific">viral metagenome</name>
    <dbReference type="NCBI Taxonomy" id="1070528"/>
    <lineage>
        <taxon>unclassified sequences</taxon>
        <taxon>metagenomes</taxon>
        <taxon>organismal metagenomes</taxon>
    </lineage>
</organism>
<name>A0A6H1Z6E2_9ZZZZ</name>
<gene>
    <name evidence="1" type="ORF">MM171A00097_0083</name>
    <name evidence="2" type="ORF">MM171B00243_0037</name>
</gene>
<dbReference type="AlphaFoldDB" id="A0A6H1Z6E2"/>
<sequence>MKRKVSDLLETWPGEKLCRIKGHSDYFRDKYGTPNPFYLVEAEDTELWPGGWRSGGAACTIYGKRNGVELLPTEGRIYYGHVLCEAPGSDGSYSSICPLGEVVHESELEPVEDEEIDLATSVNLTFENLDPGLFSDDITVFVGPATRRNTALEEI</sequence>
<accession>A0A6H1Z6E2</accession>
<dbReference type="EMBL" id="MT143710">
    <property type="protein sequence ID" value="QJA43436.1"/>
    <property type="molecule type" value="Genomic_DNA"/>
</dbReference>
<proteinExistence type="predicted"/>
<evidence type="ECO:0000313" key="2">
    <source>
        <dbReference type="EMBL" id="QJB04483.1"/>
    </source>
</evidence>